<keyword evidence="3" id="KW-1185">Reference proteome</keyword>
<organism evidence="2 3">
    <name type="scientific">Phialemonium atrogriseum</name>
    <dbReference type="NCBI Taxonomy" id="1093897"/>
    <lineage>
        <taxon>Eukaryota</taxon>
        <taxon>Fungi</taxon>
        <taxon>Dikarya</taxon>
        <taxon>Ascomycota</taxon>
        <taxon>Pezizomycotina</taxon>
        <taxon>Sordariomycetes</taxon>
        <taxon>Sordariomycetidae</taxon>
        <taxon>Cephalothecales</taxon>
        <taxon>Cephalothecaceae</taxon>
        <taxon>Phialemonium</taxon>
    </lineage>
</organism>
<dbReference type="PANTHER" id="PTHR38788">
    <property type="entry name" value="CLR5 DOMAIN-CONTAINING PROTEIN"/>
    <property type="match status" value="1"/>
</dbReference>
<feature type="domain" description="Clr5" evidence="1">
    <location>
        <begin position="92"/>
        <end position="144"/>
    </location>
</feature>
<evidence type="ECO:0000313" key="3">
    <source>
        <dbReference type="Proteomes" id="UP001244011"/>
    </source>
</evidence>
<evidence type="ECO:0000259" key="1">
    <source>
        <dbReference type="Pfam" id="PF14420"/>
    </source>
</evidence>
<dbReference type="Proteomes" id="UP001244011">
    <property type="component" value="Unassembled WGS sequence"/>
</dbReference>
<gene>
    <name evidence="2" type="ORF">QBC33DRAFT_520197</name>
</gene>
<dbReference type="EMBL" id="MU839054">
    <property type="protein sequence ID" value="KAK1761716.1"/>
    <property type="molecule type" value="Genomic_DNA"/>
</dbReference>
<dbReference type="InterPro" id="IPR025676">
    <property type="entry name" value="Clr5_dom"/>
</dbReference>
<protein>
    <submittedName>
        <fullName evidence="2">Clr5 domain-containing protein</fullName>
    </submittedName>
</protein>
<reference evidence="2" key="1">
    <citation type="submission" date="2023-06" db="EMBL/GenBank/DDBJ databases">
        <title>Genome-scale phylogeny and comparative genomics of the fungal order Sordariales.</title>
        <authorList>
            <consortium name="Lawrence Berkeley National Laboratory"/>
            <person name="Hensen N."/>
            <person name="Bonometti L."/>
            <person name="Westerberg I."/>
            <person name="Brannstrom I.O."/>
            <person name="Guillou S."/>
            <person name="Cros-Aarteil S."/>
            <person name="Calhoun S."/>
            <person name="Haridas S."/>
            <person name="Kuo A."/>
            <person name="Mondo S."/>
            <person name="Pangilinan J."/>
            <person name="Riley R."/>
            <person name="Labutti K."/>
            <person name="Andreopoulos B."/>
            <person name="Lipzen A."/>
            <person name="Chen C."/>
            <person name="Yanf M."/>
            <person name="Daum C."/>
            <person name="Ng V."/>
            <person name="Clum A."/>
            <person name="Steindorff A."/>
            <person name="Ohm R."/>
            <person name="Martin F."/>
            <person name="Silar P."/>
            <person name="Natvig D."/>
            <person name="Lalanne C."/>
            <person name="Gautier V."/>
            <person name="Ament-Velasquez S.L."/>
            <person name="Kruys A."/>
            <person name="Hutchinson M.I."/>
            <person name="Powell A.J."/>
            <person name="Barry K."/>
            <person name="Miller A.N."/>
            <person name="Grigoriev I.V."/>
            <person name="Debuchy R."/>
            <person name="Gladieux P."/>
            <person name="Thoren M.H."/>
            <person name="Johannesson H."/>
        </authorList>
    </citation>
    <scope>NUCLEOTIDE SEQUENCE</scope>
    <source>
        <strain evidence="2">8032-3</strain>
    </source>
</reference>
<sequence>MEHIDPSCGMEPYSQDIFTDEIVKDTFGPIQVPLGSTVPSLSEEIPRNYDLPPFASGVTLAYQADATETAASELLLPSPVPRTGPRFESYTDDIWEVHKPRIRELYIEKNKKLREVMQHMTEEKGFKPSMSMYKTRLVAWGFFKNNREKDVTALLRLKQTRDVAGKSSVIFRAGKPVNEHQILNYLRRKRMNPQDLVSGEENDDQIPISDHICVRTPSPTLSAHLSLPSGNIRDGEAMLLSVKYWYTVWIGETCRLRDGSIPDHFQLAEVGGSNIVDCVSLLLRLGCRLLRHKRFVEGGAYVQGGFVIVENLLREMGDVSRGSKQSPVWIFGLWKLLMEKVPIHVINVD</sequence>
<dbReference type="PANTHER" id="PTHR38788:SF3">
    <property type="entry name" value="CLR5 DOMAIN-CONTAINING PROTEIN"/>
    <property type="match status" value="1"/>
</dbReference>
<comment type="caution">
    <text evidence="2">The sequence shown here is derived from an EMBL/GenBank/DDBJ whole genome shotgun (WGS) entry which is preliminary data.</text>
</comment>
<dbReference type="RefSeq" id="XP_060277929.1">
    <property type="nucleotide sequence ID" value="XM_060426349.1"/>
</dbReference>
<name>A0AAJ0BP31_9PEZI</name>
<proteinExistence type="predicted"/>
<dbReference type="Pfam" id="PF14420">
    <property type="entry name" value="Clr5"/>
    <property type="match status" value="1"/>
</dbReference>
<accession>A0AAJ0BP31</accession>
<dbReference type="AlphaFoldDB" id="A0AAJ0BP31"/>
<evidence type="ECO:0000313" key="2">
    <source>
        <dbReference type="EMBL" id="KAK1761716.1"/>
    </source>
</evidence>
<dbReference type="GeneID" id="85309536"/>